<proteinExistence type="predicted"/>
<evidence type="ECO:0000313" key="2">
    <source>
        <dbReference type="Proteomes" id="UP001055879"/>
    </source>
</evidence>
<reference evidence="2" key="1">
    <citation type="journal article" date="2022" name="Mol. Ecol. Resour.">
        <title>The genomes of chicory, endive, great burdock and yacon provide insights into Asteraceae palaeo-polyploidization history and plant inulin production.</title>
        <authorList>
            <person name="Fan W."/>
            <person name="Wang S."/>
            <person name="Wang H."/>
            <person name="Wang A."/>
            <person name="Jiang F."/>
            <person name="Liu H."/>
            <person name="Zhao H."/>
            <person name="Xu D."/>
            <person name="Zhang Y."/>
        </authorList>
    </citation>
    <scope>NUCLEOTIDE SEQUENCE [LARGE SCALE GENOMIC DNA]</scope>
    <source>
        <strain evidence="2">cv. Niubang</strain>
    </source>
</reference>
<reference evidence="1 2" key="2">
    <citation type="journal article" date="2022" name="Mol. Ecol. Resour.">
        <title>The genomes of chicory, endive, great burdock and yacon provide insights into Asteraceae paleo-polyploidization history and plant inulin production.</title>
        <authorList>
            <person name="Fan W."/>
            <person name="Wang S."/>
            <person name="Wang H."/>
            <person name="Wang A."/>
            <person name="Jiang F."/>
            <person name="Liu H."/>
            <person name="Zhao H."/>
            <person name="Xu D."/>
            <person name="Zhang Y."/>
        </authorList>
    </citation>
    <scope>NUCLEOTIDE SEQUENCE [LARGE SCALE GENOMIC DNA]</scope>
    <source>
        <strain evidence="2">cv. Niubang</strain>
    </source>
</reference>
<keyword evidence="2" id="KW-1185">Reference proteome</keyword>
<dbReference type="EMBL" id="CM042060">
    <property type="protein sequence ID" value="KAI3677588.1"/>
    <property type="molecule type" value="Genomic_DNA"/>
</dbReference>
<dbReference type="Proteomes" id="UP001055879">
    <property type="component" value="Linkage Group LG14"/>
</dbReference>
<evidence type="ECO:0000313" key="1">
    <source>
        <dbReference type="EMBL" id="KAI3677588.1"/>
    </source>
</evidence>
<organism evidence="1 2">
    <name type="scientific">Arctium lappa</name>
    <name type="common">Greater burdock</name>
    <name type="synonym">Lappa major</name>
    <dbReference type="NCBI Taxonomy" id="4217"/>
    <lineage>
        <taxon>Eukaryota</taxon>
        <taxon>Viridiplantae</taxon>
        <taxon>Streptophyta</taxon>
        <taxon>Embryophyta</taxon>
        <taxon>Tracheophyta</taxon>
        <taxon>Spermatophyta</taxon>
        <taxon>Magnoliopsida</taxon>
        <taxon>eudicotyledons</taxon>
        <taxon>Gunneridae</taxon>
        <taxon>Pentapetalae</taxon>
        <taxon>asterids</taxon>
        <taxon>campanulids</taxon>
        <taxon>Asterales</taxon>
        <taxon>Asteraceae</taxon>
        <taxon>Carduoideae</taxon>
        <taxon>Cardueae</taxon>
        <taxon>Arctiinae</taxon>
        <taxon>Arctium</taxon>
    </lineage>
</organism>
<gene>
    <name evidence="1" type="ORF">L6452_36854</name>
</gene>
<comment type="caution">
    <text evidence="1">The sequence shown here is derived from an EMBL/GenBank/DDBJ whole genome shotgun (WGS) entry which is preliminary data.</text>
</comment>
<protein>
    <submittedName>
        <fullName evidence="1">Uncharacterized protein</fullName>
    </submittedName>
</protein>
<accession>A0ACB8Y1T7</accession>
<name>A0ACB8Y1T7_ARCLA</name>
<sequence length="77" mass="8588">MMLSSSSYAYSSTILGWVASVMQRILTADNSMSNVIDYAWNVLGQLHCMYQRACPQVAQVRSGVPCGQLRLMRQVVD</sequence>